<dbReference type="AlphaFoldDB" id="A0A8J2RH07"/>
<evidence type="ECO:0000313" key="2">
    <source>
        <dbReference type="EMBL" id="CAH0101997.1"/>
    </source>
</evidence>
<accession>A0A8J2RH07</accession>
<evidence type="ECO:0000259" key="1">
    <source>
        <dbReference type="Pfam" id="PF21788"/>
    </source>
</evidence>
<evidence type="ECO:0000313" key="3">
    <source>
        <dbReference type="Proteomes" id="UP000789390"/>
    </source>
</evidence>
<gene>
    <name evidence="2" type="ORF">DGAL_LOCUS4371</name>
</gene>
<protein>
    <recommendedName>
        <fullName evidence="1">Transposable element P transposase-like GTP-binding insertion domain-containing protein</fullName>
    </recommendedName>
</protein>
<dbReference type="EMBL" id="CAKKLH010000069">
    <property type="protein sequence ID" value="CAH0101997.1"/>
    <property type="molecule type" value="Genomic_DNA"/>
</dbReference>
<proteinExistence type="predicted"/>
<comment type="caution">
    <text evidence="2">The sequence shown here is derived from an EMBL/GenBank/DDBJ whole genome shotgun (WGS) entry which is preliminary data.</text>
</comment>
<dbReference type="Proteomes" id="UP000789390">
    <property type="component" value="Unassembled WGS sequence"/>
</dbReference>
<keyword evidence="3" id="KW-1185">Reference proteome</keyword>
<reference evidence="2" key="1">
    <citation type="submission" date="2021-11" db="EMBL/GenBank/DDBJ databases">
        <authorList>
            <person name="Schell T."/>
        </authorList>
    </citation>
    <scope>NUCLEOTIDE SEQUENCE</scope>
    <source>
        <strain evidence="2">M5</strain>
    </source>
</reference>
<dbReference type="OrthoDB" id="6613714at2759"/>
<feature type="domain" description="Transposable element P transposase-like GTP-binding insertion" evidence="1">
    <location>
        <begin position="17"/>
        <end position="69"/>
    </location>
</feature>
<organism evidence="2 3">
    <name type="scientific">Daphnia galeata</name>
    <dbReference type="NCBI Taxonomy" id="27404"/>
    <lineage>
        <taxon>Eukaryota</taxon>
        <taxon>Metazoa</taxon>
        <taxon>Ecdysozoa</taxon>
        <taxon>Arthropoda</taxon>
        <taxon>Crustacea</taxon>
        <taxon>Branchiopoda</taxon>
        <taxon>Diplostraca</taxon>
        <taxon>Cladocera</taxon>
        <taxon>Anomopoda</taxon>
        <taxon>Daphniidae</taxon>
        <taxon>Daphnia</taxon>
    </lineage>
</organism>
<name>A0A8J2RH07_9CRUS</name>
<dbReference type="InterPro" id="IPR048366">
    <property type="entry name" value="TNP-like_GBD"/>
</dbReference>
<dbReference type="Pfam" id="PF21788">
    <property type="entry name" value="TNP-like_GBD"/>
    <property type="match status" value="1"/>
</dbReference>
<sequence length="242" mass="27303">MYLIYISASEIISVCNVSILSNSVADGLHRYRMSTDKEIASKFKDCEALENVIRLLNNSFDVMNSRRPANGITRYNWNDRHEILSKLYQVLEETEMAACGVLSSNEGAELSVNNSSLMQETPVVDIDLEWGSWAGKVNAASSSQTESEESEDAERFFGIIRISGRCGDKPTVASFLELFRLLTLYYTTKQVLRGANCDGEERNVILTSYSSCVKKRFSNNTKLMAEKRVYCQETDVITQHLE</sequence>